<keyword evidence="2" id="KW-1185">Reference proteome</keyword>
<evidence type="ECO:0000313" key="2">
    <source>
        <dbReference type="Proteomes" id="UP000324832"/>
    </source>
</evidence>
<name>A0A5E4QGH7_9NEOP</name>
<accession>A0A5E4QGH7</accession>
<dbReference type="EMBL" id="FZQP02002946">
    <property type="protein sequence ID" value="VVC96916.1"/>
    <property type="molecule type" value="Genomic_DNA"/>
</dbReference>
<dbReference type="AlphaFoldDB" id="A0A5E4QGH7"/>
<protein>
    <submittedName>
        <fullName evidence="1">Uncharacterized protein</fullName>
    </submittedName>
</protein>
<gene>
    <name evidence="1" type="ORF">LSINAPIS_LOCUS8314</name>
</gene>
<reference evidence="1 2" key="1">
    <citation type="submission" date="2017-07" db="EMBL/GenBank/DDBJ databases">
        <authorList>
            <person name="Talla V."/>
            <person name="Backstrom N."/>
        </authorList>
    </citation>
    <scope>NUCLEOTIDE SEQUENCE [LARGE SCALE GENOMIC DNA]</scope>
</reference>
<evidence type="ECO:0000313" key="1">
    <source>
        <dbReference type="EMBL" id="VVC96916.1"/>
    </source>
</evidence>
<dbReference type="Proteomes" id="UP000324832">
    <property type="component" value="Unassembled WGS sequence"/>
</dbReference>
<feature type="non-terminal residue" evidence="1">
    <location>
        <position position="173"/>
    </location>
</feature>
<proteinExistence type="predicted"/>
<sequence length="173" mass="20335">MGEREDYLTSYREFFEHFAATVKPNDQLPVHIPVYLISEAEIPGDVFHWIYEYLERYKCPSSLYLPLQRIILAEVQAIVKKNPNDYILDKGMEVYRPIVLMQTVIARTNDVCLRYLDNSQLDTLPPPQPAFRTVSAAMRNSRRVMEDRHTNIANLEALFGIEVRIFQKFYLFT</sequence>
<organism evidence="1 2">
    <name type="scientific">Leptidea sinapis</name>
    <dbReference type="NCBI Taxonomy" id="189913"/>
    <lineage>
        <taxon>Eukaryota</taxon>
        <taxon>Metazoa</taxon>
        <taxon>Ecdysozoa</taxon>
        <taxon>Arthropoda</taxon>
        <taxon>Hexapoda</taxon>
        <taxon>Insecta</taxon>
        <taxon>Pterygota</taxon>
        <taxon>Neoptera</taxon>
        <taxon>Endopterygota</taxon>
        <taxon>Lepidoptera</taxon>
        <taxon>Glossata</taxon>
        <taxon>Ditrysia</taxon>
        <taxon>Papilionoidea</taxon>
        <taxon>Pieridae</taxon>
        <taxon>Dismorphiinae</taxon>
        <taxon>Leptidea</taxon>
    </lineage>
</organism>